<dbReference type="InterPro" id="IPR025291">
    <property type="entry name" value="DUF4153"/>
</dbReference>
<reference evidence="3 4" key="1">
    <citation type="submission" date="2017-01" db="EMBL/GenBank/DDBJ databases">
        <authorList>
            <person name="Cao J.-M."/>
        </authorList>
    </citation>
    <scope>NUCLEOTIDE SEQUENCE [LARGE SCALE GENOMIC DNA]</scope>
    <source>
        <strain evidence="3 4">888-76</strain>
    </source>
</reference>
<dbReference type="Pfam" id="PF13687">
    <property type="entry name" value="DUF4153"/>
    <property type="match status" value="1"/>
</dbReference>
<evidence type="ECO:0000259" key="2">
    <source>
        <dbReference type="Pfam" id="PF23167"/>
    </source>
</evidence>
<evidence type="ECO:0000313" key="3">
    <source>
        <dbReference type="EMBL" id="APZ04072.1"/>
    </source>
</evidence>
<feature type="transmembrane region" description="Helical" evidence="1">
    <location>
        <begin position="251"/>
        <end position="282"/>
    </location>
</feature>
<evidence type="ECO:0000256" key="1">
    <source>
        <dbReference type="SAM" id="Phobius"/>
    </source>
</evidence>
<organism evidence="3 4">
    <name type="scientific">Kosakonia cowanii JCM 10956 = DSM 18146</name>
    <dbReference type="NCBI Taxonomy" id="1300165"/>
    <lineage>
        <taxon>Bacteria</taxon>
        <taxon>Pseudomonadati</taxon>
        <taxon>Pseudomonadota</taxon>
        <taxon>Gammaproteobacteria</taxon>
        <taxon>Enterobacterales</taxon>
        <taxon>Enterobacteriaceae</taxon>
        <taxon>Kosakonia</taxon>
    </lineage>
</organism>
<feature type="transmembrane region" description="Helical" evidence="1">
    <location>
        <begin position="52"/>
        <end position="69"/>
    </location>
</feature>
<name>A0A807LEZ0_9ENTR</name>
<dbReference type="AlphaFoldDB" id="A0A807LEZ0"/>
<keyword evidence="1" id="KW-1133">Transmembrane helix</keyword>
<protein>
    <recommendedName>
        <fullName evidence="2">DUF7057 domain-containing protein</fullName>
    </recommendedName>
</protein>
<feature type="transmembrane region" description="Helical" evidence="1">
    <location>
        <begin position="387"/>
        <end position="405"/>
    </location>
</feature>
<dbReference type="EMBL" id="CP019445">
    <property type="protein sequence ID" value="APZ04072.1"/>
    <property type="molecule type" value="Genomic_DNA"/>
</dbReference>
<keyword evidence="1" id="KW-0812">Transmembrane</keyword>
<feature type="transmembrane region" description="Helical" evidence="1">
    <location>
        <begin position="180"/>
        <end position="201"/>
    </location>
</feature>
<proteinExistence type="predicted"/>
<evidence type="ECO:0000313" key="4">
    <source>
        <dbReference type="Proteomes" id="UP000187148"/>
    </source>
</evidence>
<feature type="domain" description="DUF7057" evidence="2">
    <location>
        <begin position="495"/>
        <end position="576"/>
    </location>
</feature>
<feature type="transmembrane region" description="Helical" evidence="1">
    <location>
        <begin position="138"/>
        <end position="159"/>
    </location>
</feature>
<sequence>MPHRAPYKAEQEKGQQKPVVIFDDKKAYKQVSHQPNSKGVAMLQKEDFPAKTRWVIIAIGTLAGLLWALPDALKLHDNYSIYLSPLAIAFASVLAFTLYRVKDLKPWLCALLTLPFIALMTGWLRWNFPGLPNDDFHGTNFGASTFLLTLVMPFLAAFCTPSGQKADKHAFITGALWNNTFTLGVTAVMTGLFWLVLLLWSKLFSMIGITLFEHLFFDNPFFPAMATGAAIAAGIVFCRRLPGAAGLFRNLLTLAVSVLLPLHAVISLLFLACLPFTGLAIIPASVSAATLLLTMTLLMLAFSAMVGEKAPAASRSPRVIARLVLVAQWITPLLAALAGWALWLRIAEYGWTVDRVYGVALTLLALIGSLLLVSYQRRAWSQGAANMNSFIVLMLALTACGWFLLHTPVVDPLRITVNTQLARYAEGKAKADGEDLYMFSHAGRRGKQALQMLKAHPQWLKDPVQQQAMLMQILGGYHEGTKKDINALQKSIPLRAGSEAPPESWWQAQTQYVDHTLSTCMVDSRACLIWMQDLNNDGTPEVLLYNRNDAGISVYTHQGNEWRQAGSVTLSQNAEKALRESMPKTVSKPWRDLEINGQRYPVQYYGFEGQ</sequence>
<feature type="transmembrane region" description="Helical" evidence="1">
    <location>
        <begin position="356"/>
        <end position="375"/>
    </location>
</feature>
<feature type="transmembrane region" description="Helical" evidence="1">
    <location>
        <begin position="81"/>
        <end position="99"/>
    </location>
</feature>
<dbReference type="KEGG" id="kco:BWI95_02810"/>
<gene>
    <name evidence="3" type="ORF">BWI95_02810</name>
</gene>
<feature type="transmembrane region" description="Helical" evidence="1">
    <location>
        <begin position="319"/>
        <end position="344"/>
    </location>
</feature>
<dbReference type="InterPro" id="IPR055485">
    <property type="entry name" value="DUF7057"/>
</dbReference>
<dbReference type="Pfam" id="PF23167">
    <property type="entry name" value="DUF7057"/>
    <property type="match status" value="1"/>
</dbReference>
<accession>A0A807LEZ0</accession>
<feature type="transmembrane region" description="Helical" evidence="1">
    <location>
        <begin position="106"/>
        <end position="126"/>
    </location>
</feature>
<keyword evidence="4" id="KW-1185">Reference proteome</keyword>
<feature type="transmembrane region" description="Helical" evidence="1">
    <location>
        <begin position="221"/>
        <end position="239"/>
    </location>
</feature>
<keyword evidence="1" id="KW-0472">Membrane</keyword>
<feature type="transmembrane region" description="Helical" evidence="1">
    <location>
        <begin position="288"/>
        <end position="307"/>
    </location>
</feature>
<dbReference type="Proteomes" id="UP000187148">
    <property type="component" value="Chromosome"/>
</dbReference>